<dbReference type="PANTHER" id="PTHR43798">
    <property type="entry name" value="MONOACYLGLYCEROL LIPASE"/>
    <property type="match status" value="1"/>
</dbReference>
<protein>
    <submittedName>
        <fullName evidence="3">Alpha/beta hydrolase</fullName>
    </submittedName>
</protein>
<dbReference type="SUPFAM" id="SSF53474">
    <property type="entry name" value="alpha/beta-Hydrolases"/>
    <property type="match status" value="1"/>
</dbReference>
<evidence type="ECO:0000313" key="4">
    <source>
        <dbReference type="Proteomes" id="UP001649230"/>
    </source>
</evidence>
<keyword evidence="4" id="KW-1185">Reference proteome</keyword>
<proteinExistence type="predicted"/>
<dbReference type="GO" id="GO:0016787">
    <property type="term" value="F:hydrolase activity"/>
    <property type="evidence" value="ECO:0007669"/>
    <property type="project" value="UniProtKB-KW"/>
</dbReference>
<gene>
    <name evidence="3" type="ORF">L0M14_21485</name>
</gene>
<name>A0ABY3SFQ2_9BACL</name>
<dbReference type="RefSeq" id="WP_235118614.1">
    <property type="nucleotide sequence ID" value="NZ_CP090978.1"/>
</dbReference>
<dbReference type="PRINTS" id="PR00111">
    <property type="entry name" value="ABHYDROLASE"/>
</dbReference>
<dbReference type="EMBL" id="CP090978">
    <property type="protein sequence ID" value="UJF32270.1"/>
    <property type="molecule type" value="Genomic_DNA"/>
</dbReference>
<dbReference type="InterPro" id="IPR029058">
    <property type="entry name" value="AB_hydrolase_fold"/>
</dbReference>
<organism evidence="3 4">
    <name type="scientific">Paenibacillus hexagrammi</name>
    <dbReference type="NCBI Taxonomy" id="2908839"/>
    <lineage>
        <taxon>Bacteria</taxon>
        <taxon>Bacillati</taxon>
        <taxon>Bacillota</taxon>
        <taxon>Bacilli</taxon>
        <taxon>Bacillales</taxon>
        <taxon>Paenibacillaceae</taxon>
        <taxon>Paenibacillus</taxon>
    </lineage>
</organism>
<reference evidence="3 4" key="1">
    <citation type="journal article" date="2024" name="Int. J. Syst. Evol. Microbiol.">
        <title>Paenibacillus hexagrammi sp. nov., a novel bacterium isolated from the gut content of Hexagrammos agrammus.</title>
        <authorList>
            <person name="Jung H.K."/>
            <person name="Kim D.G."/>
            <person name="Zin H."/>
            <person name="Park J."/>
            <person name="Jung H."/>
            <person name="Kim Y.O."/>
            <person name="Kong H.J."/>
            <person name="Kim J.W."/>
            <person name="Kim Y.S."/>
        </authorList>
    </citation>
    <scope>NUCLEOTIDE SEQUENCE [LARGE SCALE GENOMIC DNA]</scope>
    <source>
        <strain evidence="3 4">YPD9-1</strain>
    </source>
</reference>
<sequence>MPFAHVNGTSLHYHSTGKGIPIIFIHPPLMTSQTFNYQKAQLSDEFRVITFDIRGHGLSNPSERTFTYSLIVEDMRQLMNYLDIKEAYVCGYSTGGSIALEALLAYPKQFIGGIIVSGMSEVNDTYNKSRIWLAAQMERNQILHKLLARAVSIGNADMELTYQNLYGSALRGERANAQQYYAYSMRYNCTDRLKYIDQPTLLIYGQKDTSFSRYAHLLHDKLPNSSLYFIKDAPHQVPIKNPYRMNDLIRLWVESLNDRETERVKLDLEIAKKLNPAMYSHDEDIQGLPLQ</sequence>
<evidence type="ECO:0000259" key="2">
    <source>
        <dbReference type="Pfam" id="PF00561"/>
    </source>
</evidence>
<dbReference type="Gene3D" id="3.40.50.1820">
    <property type="entry name" value="alpha/beta hydrolase"/>
    <property type="match status" value="1"/>
</dbReference>
<evidence type="ECO:0000256" key="1">
    <source>
        <dbReference type="ARBA" id="ARBA00022801"/>
    </source>
</evidence>
<dbReference type="InterPro" id="IPR000073">
    <property type="entry name" value="AB_hydrolase_1"/>
</dbReference>
<dbReference type="Proteomes" id="UP001649230">
    <property type="component" value="Chromosome"/>
</dbReference>
<feature type="domain" description="AB hydrolase-1" evidence="2">
    <location>
        <begin position="21"/>
        <end position="241"/>
    </location>
</feature>
<dbReference type="InterPro" id="IPR050266">
    <property type="entry name" value="AB_hydrolase_sf"/>
</dbReference>
<dbReference type="Pfam" id="PF00561">
    <property type="entry name" value="Abhydrolase_1"/>
    <property type="match status" value="1"/>
</dbReference>
<evidence type="ECO:0000313" key="3">
    <source>
        <dbReference type="EMBL" id="UJF32270.1"/>
    </source>
</evidence>
<keyword evidence="1 3" id="KW-0378">Hydrolase</keyword>
<accession>A0ABY3SFQ2</accession>
<dbReference type="PANTHER" id="PTHR43798:SF31">
    <property type="entry name" value="AB HYDROLASE SUPERFAMILY PROTEIN YCLE"/>
    <property type="match status" value="1"/>
</dbReference>